<comment type="cofactor">
    <cofactor evidence="6 7">
        <name>FMN</name>
        <dbReference type="ChEBI" id="CHEBI:58210"/>
    </cofactor>
    <text evidence="6 7">Binds 1 FMN per subunit.</text>
</comment>
<organism evidence="10 11">
    <name type="scientific">Devosia insulae DS-56</name>
    <dbReference type="NCBI Taxonomy" id="1116389"/>
    <lineage>
        <taxon>Bacteria</taxon>
        <taxon>Pseudomonadati</taxon>
        <taxon>Pseudomonadota</taxon>
        <taxon>Alphaproteobacteria</taxon>
        <taxon>Hyphomicrobiales</taxon>
        <taxon>Devosiaceae</taxon>
        <taxon>Devosia</taxon>
    </lineage>
</organism>
<dbReference type="AlphaFoldDB" id="A0A1E5XR38"/>
<comment type="catalytic activity">
    <reaction evidence="6">
        <text>pyridoxine 5'-phosphate + O2 = pyridoxal 5'-phosphate + H2O2</text>
        <dbReference type="Rhea" id="RHEA:15149"/>
        <dbReference type="ChEBI" id="CHEBI:15379"/>
        <dbReference type="ChEBI" id="CHEBI:16240"/>
        <dbReference type="ChEBI" id="CHEBI:58589"/>
        <dbReference type="ChEBI" id="CHEBI:597326"/>
        <dbReference type="EC" id="1.4.3.5"/>
    </reaction>
</comment>
<dbReference type="EC" id="1.4.3.5" evidence="6"/>
<evidence type="ECO:0000313" key="11">
    <source>
        <dbReference type="Proteomes" id="UP000095463"/>
    </source>
</evidence>
<comment type="pathway">
    <text evidence="6">Cofactor metabolism; pyridoxal 5'-phosphate salvage; pyridoxal 5'-phosphate from pyridoxamine 5'-phosphate: step 1/1.</text>
</comment>
<evidence type="ECO:0000256" key="1">
    <source>
        <dbReference type="ARBA" id="ARBA00007301"/>
    </source>
</evidence>
<feature type="binding site" evidence="6 7">
    <location>
        <position position="182"/>
    </location>
    <ligand>
        <name>FMN</name>
        <dbReference type="ChEBI" id="CHEBI:58210"/>
    </ligand>
</feature>
<comment type="pathway">
    <text evidence="6">Cofactor metabolism; pyridoxal 5'-phosphate salvage; pyridoxal 5'-phosphate from pyridoxine 5'-phosphate: step 1/1.</text>
</comment>
<evidence type="ECO:0000256" key="4">
    <source>
        <dbReference type="ARBA" id="ARBA00023002"/>
    </source>
</evidence>
<evidence type="ECO:0000259" key="9">
    <source>
        <dbReference type="Pfam" id="PF10590"/>
    </source>
</evidence>
<feature type="domain" description="Pyridoxamine 5'-phosphate oxidase N-terminal" evidence="8">
    <location>
        <begin position="34"/>
        <end position="150"/>
    </location>
</feature>
<feature type="binding site" evidence="6 7">
    <location>
        <position position="192"/>
    </location>
    <ligand>
        <name>FMN</name>
        <dbReference type="ChEBI" id="CHEBI:58210"/>
    </ligand>
</feature>
<feature type="binding site" evidence="6">
    <location>
        <position position="123"/>
    </location>
    <ligand>
        <name>substrate</name>
    </ligand>
</feature>
<dbReference type="PIRSF" id="PIRSF000190">
    <property type="entry name" value="Pyd_amn-ph_oxd"/>
    <property type="match status" value="1"/>
</dbReference>
<sequence length="211" mass="24279">MPATTLTERLFDDSDTAPIDPCSLFEEWFAAAQESEPNDPHAMALASVDADGLPDVRMVLLNQRDARGFCFFTNFDSDKGRELLAHPKAAFVMHWKTLRRQIRVRGPVEVVADKEADAYFATRARVSQIGAHASKQSRPLANRYTLLERVETLQKSFREDEPVNRPAYWSGFRVIPQVMEFWKDGANRLHDRVRFTRTLPDGPWSRQRLYP</sequence>
<feature type="binding site" evidence="6 7">
    <location>
        <position position="101"/>
    </location>
    <ligand>
        <name>FMN</name>
        <dbReference type="ChEBI" id="CHEBI:58210"/>
    </ligand>
</feature>
<dbReference type="PANTHER" id="PTHR10851">
    <property type="entry name" value="PYRIDOXINE-5-PHOSPHATE OXIDASE"/>
    <property type="match status" value="1"/>
</dbReference>
<dbReference type="RefSeq" id="WP_069909826.1">
    <property type="nucleotide sequence ID" value="NZ_LAJE02000175.1"/>
</dbReference>
<evidence type="ECO:0000256" key="2">
    <source>
        <dbReference type="ARBA" id="ARBA00022630"/>
    </source>
</evidence>
<dbReference type="GO" id="GO:0004733">
    <property type="term" value="F:pyridoxamine phosphate oxidase activity"/>
    <property type="evidence" value="ECO:0007669"/>
    <property type="project" value="UniProtKB-UniRule"/>
</dbReference>
<comment type="subunit">
    <text evidence="6">Homodimer.</text>
</comment>
<dbReference type="PANTHER" id="PTHR10851:SF0">
    <property type="entry name" value="PYRIDOXINE-5'-PHOSPHATE OXIDASE"/>
    <property type="match status" value="1"/>
</dbReference>
<keyword evidence="4 6" id="KW-0560">Oxidoreductase</keyword>
<feature type="binding site" evidence="6 7">
    <location>
        <begin position="72"/>
        <end position="73"/>
    </location>
    <ligand>
        <name>FMN</name>
        <dbReference type="ChEBI" id="CHEBI:58210"/>
    </ligand>
</feature>
<accession>A0A1E5XR38</accession>
<evidence type="ECO:0000256" key="5">
    <source>
        <dbReference type="ARBA" id="ARBA00023096"/>
    </source>
</evidence>
<keyword evidence="3 6" id="KW-0288">FMN</keyword>
<comment type="similarity">
    <text evidence="1 6">Belongs to the pyridoxamine 5'-phosphate oxidase family.</text>
</comment>
<reference evidence="10 11" key="1">
    <citation type="journal article" date="2015" name="Genome Announc.">
        <title>Genome Assemblies of Three Soil-Associated Devosia species: D. insulae, D. limi, and D. soli.</title>
        <authorList>
            <person name="Hassan Y.I."/>
            <person name="Lepp D."/>
            <person name="Zhou T."/>
        </authorList>
    </citation>
    <scope>NUCLEOTIDE SEQUENCE [LARGE SCALE GENOMIC DNA]</scope>
    <source>
        <strain evidence="10 11">DS-56</strain>
    </source>
</reference>
<comment type="caution">
    <text evidence="6">Lacks conserved residue(s) required for the propagation of feature annotation.</text>
</comment>
<comment type="function">
    <text evidence="6">Catalyzes the oxidation of either pyridoxine 5'-phosphate (PNP) or pyridoxamine 5'-phosphate (PMP) into pyridoxal 5'-phosphate (PLP).</text>
</comment>
<proteinExistence type="inferred from homology"/>
<dbReference type="NCBIfam" id="NF004231">
    <property type="entry name" value="PRK05679.1"/>
    <property type="match status" value="1"/>
</dbReference>
<evidence type="ECO:0000256" key="6">
    <source>
        <dbReference type="HAMAP-Rule" id="MF_01629"/>
    </source>
</evidence>
<dbReference type="Pfam" id="PF10590">
    <property type="entry name" value="PNP_phzG_C"/>
    <property type="match status" value="1"/>
</dbReference>
<feature type="binding site" evidence="6">
    <location>
        <begin position="188"/>
        <end position="190"/>
    </location>
    <ligand>
        <name>substrate</name>
    </ligand>
</feature>
<evidence type="ECO:0000256" key="7">
    <source>
        <dbReference type="PIRSR" id="PIRSR000190-2"/>
    </source>
</evidence>
<dbReference type="InterPro" id="IPR011576">
    <property type="entry name" value="Pyridox_Oxase_N"/>
</dbReference>
<dbReference type="InterPro" id="IPR012349">
    <property type="entry name" value="Split_barrel_FMN-bd"/>
</dbReference>
<dbReference type="Gene3D" id="2.30.110.10">
    <property type="entry name" value="Electron Transport, Fmn-binding Protein, Chain A"/>
    <property type="match status" value="1"/>
</dbReference>
<dbReference type="InterPro" id="IPR019576">
    <property type="entry name" value="Pyridoxamine_oxidase_dimer_C"/>
</dbReference>
<keyword evidence="11" id="KW-1185">Reference proteome</keyword>
<feature type="binding site" evidence="6">
    <location>
        <position position="119"/>
    </location>
    <ligand>
        <name>substrate</name>
    </ligand>
</feature>
<dbReference type="UniPathway" id="UPA01068">
    <property type="reaction ID" value="UER00304"/>
</dbReference>
<name>A0A1E5XR38_9HYPH</name>
<comment type="caution">
    <text evidence="10">The sequence shown here is derived from an EMBL/GenBank/DDBJ whole genome shotgun (WGS) entry which is preliminary data.</text>
</comment>
<evidence type="ECO:0000256" key="3">
    <source>
        <dbReference type="ARBA" id="ARBA00022643"/>
    </source>
</evidence>
<feature type="binding site" evidence="6 7">
    <location>
        <begin position="136"/>
        <end position="137"/>
    </location>
    <ligand>
        <name>FMN</name>
        <dbReference type="ChEBI" id="CHEBI:58210"/>
    </ligand>
</feature>
<dbReference type="EMBL" id="LAJE02000175">
    <property type="protein sequence ID" value="OEO30964.1"/>
    <property type="molecule type" value="Genomic_DNA"/>
</dbReference>
<dbReference type="Proteomes" id="UP000095463">
    <property type="component" value="Unassembled WGS sequence"/>
</dbReference>
<dbReference type="NCBIfam" id="TIGR00558">
    <property type="entry name" value="pdxH"/>
    <property type="match status" value="1"/>
</dbReference>
<feature type="binding site" evidence="6 7">
    <location>
        <position position="79"/>
    </location>
    <ligand>
        <name>FMN</name>
        <dbReference type="ChEBI" id="CHEBI:58210"/>
    </ligand>
</feature>
<dbReference type="SUPFAM" id="SSF50475">
    <property type="entry name" value="FMN-binding split barrel"/>
    <property type="match status" value="1"/>
</dbReference>
<keyword evidence="2 6" id="KW-0285">Flavoprotein</keyword>
<dbReference type="OrthoDB" id="9780392at2"/>
<gene>
    <name evidence="6" type="primary">pdxH</name>
    <name evidence="10" type="ORF">VW23_018535</name>
</gene>
<dbReference type="GO" id="GO:0008615">
    <property type="term" value="P:pyridoxine biosynthetic process"/>
    <property type="evidence" value="ECO:0007669"/>
    <property type="project" value="UniProtKB-UniRule"/>
</dbReference>
<dbReference type="Pfam" id="PF01243">
    <property type="entry name" value="PNPOx_N"/>
    <property type="match status" value="1"/>
</dbReference>
<keyword evidence="5 6" id="KW-0664">Pyridoxine biosynthesis</keyword>
<evidence type="ECO:0000259" key="8">
    <source>
        <dbReference type="Pfam" id="PF01243"/>
    </source>
</evidence>
<feature type="binding site" evidence="6">
    <location>
        <position position="127"/>
    </location>
    <ligand>
        <name>substrate</name>
    </ligand>
</feature>
<protein>
    <recommendedName>
        <fullName evidence="6">Pyridoxine/pyridoxamine 5'-phosphate oxidase</fullName>
        <ecNumber evidence="6">1.4.3.5</ecNumber>
    </recommendedName>
    <alternativeName>
        <fullName evidence="6">PNP/PMP oxidase</fullName>
        <shortName evidence="6">PNPOx</shortName>
    </alternativeName>
    <alternativeName>
        <fullName evidence="6">Pyridoxal 5'-phosphate synthase</fullName>
    </alternativeName>
</protein>
<comment type="catalytic activity">
    <reaction evidence="6">
        <text>pyridoxamine 5'-phosphate + O2 + H2O = pyridoxal 5'-phosphate + H2O2 + NH4(+)</text>
        <dbReference type="Rhea" id="RHEA:15817"/>
        <dbReference type="ChEBI" id="CHEBI:15377"/>
        <dbReference type="ChEBI" id="CHEBI:15379"/>
        <dbReference type="ChEBI" id="CHEBI:16240"/>
        <dbReference type="ChEBI" id="CHEBI:28938"/>
        <dbReference type="ChEBI" id="CHEBI:58451"/>
        <dbReference type="ChEBI" id="CHEBI:597326"/>
        <dbReference type="EC" id="1.4.3.5"/>
    </reaction>
</comment>
<dbReference type="HAMAP" id="MF_01629">
    <property type="entry name" value="PdxH"/>
    <property type="match status" value="1"/>
</dbReference>
<dbReference type="InterPro" id="IPR000659">
    <property type="entry name" value="Pyridox_Oxase"/>
</dbReference>
<feature type="domain" description="Pyridoxine 5'-phosphate oxidase dimerisation C-terminal" evidence="9">
    <location>
        <begin position="169"/>
        <end position="211"/>
    </location>
</feature>
<dbReference type="GO" id="GO:0010181">
    <property type="term" value="F:FMN binding"/>
    <property type="evidence" value="ECO:0007669"/>
    <property type="project" value="UniProtKB-UniRule"/>
</dbReference>
<evidence type="ECO:0000313" key="10">
    <source>
        <dbReference type="EMBL" id="OEO30964.1"/>
    </source>
</evidence>